<accession>A0ABQ8F171</accession>
<dbReference type="PRINTS" id="PR00355">
    <property type="entry name" value="ADRENODOXIN"/>
</dbReference>
<gene>
    <name evidence="8" type="ORF">BASA50_009511</name>
</gene>
<comment type="similarity">
    <text evidence="1">Belongs to the adrenodoxin/putidaredoxin family.</text>
</comment>
<keyword evidence="9" id="KW-1185">Reference proteome</keyword>
<evidence type="ECO:0000313" key="9">
    <source>
        <dbReference type="Proteomes" id="UP001648503"/>
    </source>
</evidence>
<proteinExistence type="inferred from homology"/>
<dbReference type="PANTHER" id="PTHR23426">
    <property type="entry name" value="FERREDOXIN/ADRENODOXIN"/>
    <property type="match status" value="1"/>
</dbReference>
<dbReference type="PROSITE" id="PS51085">
    <property type="entry name" value="2FE2S_FER_2"/>
    <property type="match status" value="1"/>
</dbReference>
<reference evidence="8 9" key="1">
    <citation type="submission" date="2021-02" db="EMBL/GenBank/DDBJ databases">
        <title>Variation within the Batrachochytrium salamandrivorans European outbreak.</title>
        <authorList>
            <person name="Kelly M."/>
            <person name="Pasmans F."/>
            <person name="Shea T.P."/>
            <person name="Munoz J.F."/>
            <person name="Carranza S."/>
            <person name="Cuomo C.A."/>
            <person name="Martel A."/>
        </authorList>
    </citation>
    <scope>NUCLEOTIDE SEQUENCE [LARGE SCALE GENOMIC DNA]</scope>
    <source>
        <strain evidence="8 9">AMFP18/2</strain>
    </source>
</reference>
<dbReference type="EMBL" id="JAFCIX010000435">
    <property type="protein sequence ID" value="KAH6590251.1"/>
    <property type="molecule type" value="Genomic_DNA"/>
</dbReference>
<dbReference type="Proteomes" id="UP001648503">
    <property type="component" value="Unassembled WGS sequence"/>
</dbReference>
<dbReference type="InterPro" id="IPR036010">
    <property type="entry name" value="2Fe-2S_ferredoxin-like_sf"/>
</dbReference>
<dbReference type="PROSITE" id="PS00814">
    <property type="entry name" value="ADX"/>
    <property type="match status" value="1"/>
</dbReference>
<dbReference type="InterPro" id="IPR012675">
    <property type="entry name" value="Beta-grasp_dom_sf"/>
</dbReference>
<organism evidence="8 9">
    <name type="scientific">Batrachochytrium salamandrivorans</name>
    <dbReference type="NCBI Taxonomy" id="1357716"/>
    <lineage>
        <taxon>Eukaryota</taxon>
        <taxon>Fungi</taxon>
        <taxon>Fungi incertae sedis</taxon>
        <taxon>Chytridiomycota</taxon>
        <taxon>Chytridiomycota incertae sedis</taxon>
        <taxon>Chytridiomycetes</taxon>
        <taxon>Rhizophydiales</taxon>
        <taxon>Rhizophydiales incertae sedis</taxon>
        <taxon>Batrachochytrium</taxon>
    </lineage>
</organism>
<dbReference type="Pfam" id="PF00111">
    <property type="entry name" value="Fer2"/>
    <property type="match status" value="1"/>
</dbReference>
<name>A0ABQ8F171_9FUNG</name>
<evidence type="ECO:0000313" key="8">
    <source>
        <dbReference type="EMBL" id="KAH6590251.1"/>
    </source>
</evidence>
<dbReference type="InterPro" id="IPR018298">
    <property type="entry name" value="Adrenodoxin_Fe-S_BS"/>
</dbReference>
<sequence length="189" mass="20897">MSATASLLQLARLRCVTRLPKVNTAGSFYLQGLVRFNPNYSCLPSGQLHHLAQRCHSFHTTGVRRHTAVERPEPGTGYRVTYITSDNETITIEAKVGTNLLDLAHANNIDLEGACEGSLACSTCHVILDQEFYNKLEEPSDEENDMLDLAFGLTETSRLGCQLHVSKELDGIVVRIPSATRNVQQTKLK</sequence>
<evidence type="ECO:0000259" key="7">
    <source>
        <dbReference type="PROSITE" id="PS51085"/>
    </source>
</evidence>
<evidence type="ECO:0000256" key="2">
    <source>
        <dbReference type="ARBA" id="ARBA00022714"/>
    </source>
</evidence>
<feature type="domain" description="2Fe-2S ferredoxin-type" evidence="7">
    <location>
        <begin position="78"/>
        <end position="180"/>
    </location>
</feature>
<protein>
    <recommendedName>
        <fullName evidence="7">2Fe-2S ferredoxin-type domain-containing protein</fullName>
    </recommendedName>
</protein>
<comment type="cofactor">
    <cofactor evidence="6">
        <name>[2Fe-2S] cluster</name>
        <dbReference type="ChEBI" id="CHEBI:190135"/>
    </cofactor>
</comment>
<evidence type="ECO:0000256" key="1">
    <source>
        <dbReference type="ARBA" id="ARBA00010914"/>
    </source>
</evidence>
<dbReference type="PANTHER" id="PTHR23426:SF65">
    <property type="entry name" value="FERREDOXIN-2, MITOCHONDRIAL"/>
    <property type="match status" value="1"/>
</dbReference>
<keyword evidence="5" id="KW-0411">Iron-sulfur</keyword>
<evidence type="ECO:0000256" key="6">
    <source>
        <dbReference type="ARBA" id="ARBA00034078"/>
    </source>
</evidence>
<dbReference type="CDD" id="cd00207">
    <property type="entry name" value="fer2"/>
    <property type="match status" value="1"/>
</dbReference>
<keyword evidence="3" id="KW-0479">Metal-binding</keyword>
<evidence type="ECO:0000256" key="3">
    <source>
        <dbReference type="ARBA" id="ARBA00022723"/>
    </source>
</evidence>
<dbReference type="SUPFAM" id="SSF54292">
    <property type="entry name" value="2Fe-2S ferredoxin-like"/>
    <property type="match status" value="1"/>
</dbReference>
<dbReference type="Gene3D" id="3.10.20.30">
    <property type="match status" value="1"/>
</dbReference>
<evidence type="ECO:0000256" key="5">
    <source>
        <dbReference type="ARBA" id="ARBA00023014"/>
    </source>
</evidence>
<comment type="caution">
    <text evidence="8">The sequence shown here is derived from an EMBL/GenBank/DDBJ whole genome shotgun (WGS) entry which is preliminary data.</text>
</comment>
<dbReference type="InterPro" id="IPR001055">
    <property type="entry name" value="Adrenodoxin-like"/>
</dbReference>
<keyword evidence="4" id="KW-0408">Iron</keyword>
<keyword evidence="2" id="KW-0001">2Fe-2S</keyword>
<evidence type="ECO:0000256" key="4">
    <source>
        <dbReference type="ARBA" id="ARBA00023004"/>
    </source>
</evidence>
<dbReference type="InterPro" id="IPR001041">
    <property type="entry name" value="2Fe-2S_ferredoxin-type"/>
</dbReference>